<evidence type="ECO:0000259" key="1">
    <source>
        <dbReference type="Pfam" id="PF00535"/>
    </source>
</evidence>
<dbReference type="STRING" id="1215343.B488_06790"/>
<dbReference type="GO" id="GO:0016740">
    <property type="term" value="F:transferase activity"/>
    <property type="evidence" value="ECO:0007669"/>
    <property type="project" value="UniProtKB-KW"/>
</dbReference>
<name>L0EWC0_LIBCB</name>
<dbReference type="Proteomes" id="UP000010799">
    <property type="component" value="Chromosome"/>
</dbReference>
<dbReference type="KEGG" id="lcc:B488_06790"/>
<dbReference type="InterPro" id="IPR001173">
    <property type="entry name" value="Glyco_trans_2-like"/>
</dbReference>
<evidence type="ECO:0000313" key="3">
    <source>
        <dbReference type="Proteomes" id="UP000010799"/>
    </source>
</evidence>
<dbReference type="PANTHER" id="PTHR43685:SF2">
    <property type="entry name" value="GLYCOSYLTRANSFERASE 2-LIKE DOMAIN-CONTAINING PROTEIN"/>
    <property type="match status" value="1"/>
</dbReference>
<keyword evidence="2" id="KW-0808">Transferase</keyword>
<accession>L0EWC0</accession>
<reference evidence="2 3" key="1">
    <citation type="journal article" date="2012" name="Stand. Genomic Sci.">
        <title>Complete genome sequence of Liberibacter crescens BT-1.</title>
        <authorList>
            <person name="Leonard M.T."/>
            <person name="Fagen J.R."/>
            <person name="Davis-Richardson A.G."/>
            <person name="Davis M.J."/>
            <person name="Triplett E.W."/>
        </authorList>
    </citation>
    <scope>NUCLEOTIDE SEQUENCE [LARGE SCALE GENOMIC DNA]</scope>
    <source>
        <strain evidence="2 3">BT-1</strain>
    </source>
</reference>
<protein>
    <submittedName>
        <fullName evidence="2">Glycosyltransferase</fullName>
    </submittedName>
</protein>
<dbReference type="AlphaFoldDB" id="L0EWC0"/>
<dbReference type="EMBL" id="CP003789">
    <property type="protein sequence ID" value="AGA64671.1"/>
    <property type="molecule type" value="Genomic_DNA"/>
</dbReference>
<feature type="domain" description="Glycosyltransferase 2-like" evidence="1">
    <location>
        <begin position="12"/>
        <end position="117"/>
    </location>
</feature>
<sequence>MISRNKLCSVGVVIRTKDRAVLLRRALESVQQSTYENWKLVIINDGGESEDVDWLVSKIFCGDTRVQVIHHPVSLGMEAASNAGIAKLDTKYAVIHDDDDSWSPEFLSSMISTIDRKIAIFPSIKGIVSFTNIVYETVSGNGIIIDKVKPFRSDMIGEGFLNVQKMLIKNQFPPIAFMFDLEEARALGLFNESLPVLGDWDFNMRFILKHDIWVLPEYLSFYHHRTSASGALSNTIYCGHKQHKLYTQKIRNDLIRKAVGEDGRFTFNMTVLSEIQELLDWSIHNRSVEQPKWRKKLSTVFRRVRNFLLRRGN</sequence>
<dbReference type="SUPFAM" id="SSF53448">
    <property type="entry name" value="Nucleotide-diphospho-sugar transferases"/>
    <property type="match status" value="1"/>
</dbReference>
<evidence type="ECO:0000313" key="2">
    <source>
        <dbReference type="EMBL" id="AGA64671.1"/>
    </source>
</evidence>
<dbReference type="InterPro" id="IPR029044">
    <property type="entry name" value="Nucleotide-diphossugar_trans"/>
</dbReference>
<dbReference type="Gene3D" id="3.90.550.10">
    <property type="entry name" value="Spore Coat Polysaccharide Biosynthesis Protein SpsA, Chain A"/>
    <property type="match status" value="1"/>
</dbReference>
<dbReference type="Pfam" id="PF00535">
    <property type="entry name" value="Glycos_transf_2"/>
    <property type="match status" value="1"/>
</dbReference>
<dbReference type="InterPro" id="IPR050834">
    <property type="entry name" value="Glycosyltransf_2"/>
</dbReference>
<keyword evidence="3" id="KW-1185">Reference proteome</keyword>
<organism evidence="2 3">
    <name type="scientific">Liberibacter crescens (strain BT-1)</name>
    <dbReference type="NCBI Taxonomy" id="1215343"/>
    <lineage>
        <taxon>Bacteria</taxon>
        <taxon>Pseudomonadati</taxon>
        <taxon>Pseudomonadota</taxon>
        <taxon>Alphaproteobacteria</taxon>
        <taxon>Hyphomicrobiales</taxon>
        <taxon>Rhizobiaceae</taxon>
        <taxon>Liberibacter</taxon>
    </lineage>
</organism>
<dbReference type="HOGENOM" id="CLU_071580_0_0_5"/>
<proteinExistence type="predicted"/>
<dbReference type="PATRIC" id="fig|1215343.11.peg.697"/>
<gene>
    <name evidence="2" type="ordered locus">B488_06790</name>
</gene>
<dbReference type="CDD" id="cd00761">
    <property type="entry name" value="Glyco_tranf_GTA_type"/>
    <property type="match status" value="1"/>
</dbReference>
<dbReference type="eggNOG" id="COG1216">
    <property type="taxonomic scope" value="Bacteria"/>
</dbReference>
<dbReference type="PANTHER" id="PTHR43685">
    <property type="entry name" value="GLYCOSYLTRANSFERASE"/>
    <property type="match status" value="1"/>
</dbReference>